<accession>A0AAI9V451</accession>
<dbReference type="Proteomes" id="UP001239795">
    <property type="component" value="Unassembled WGS sequence"/>
</dbReference>
<proteinExistence type="predicted"/>
<keyword evidence="2" id="KW-1185">Reference proteome</keyword>
<reference evidence="1 2" key="1">
    <citation type="submission" date="2016-10" db="EMBL/GenBank/DDBJ databases">
        <title>The genome sequence of Colletotrichum fioriniae PJ7.</title>
        <authorList>
            <person name="Baroncelli R."/>
        </authorList>
    </citation>
    <scope>NUCLEOTIDE SEQUENCE [LARGE SCALE GENOMIC DNA]</scope>
    <source>
        <strain evidence="1">Col 31</strain>
    </source>
</reference>
<gene>
    <name evidence="1" type="ORF">CMEL01_00194</name>
</gene>
<evidence type="ECO:0000313" key="2">
    <source>
        <dbReference type="Proteomes" id="UP001239795"/>
    </source>
</evidence>
<sequence>MVSWQLLYSSTIQHREPETSYSHVTMFGDLQCHTGDISSATDFGQLQCYRSG</sequence>
<dbReference type="EMBL" id="MLGG01000001">
    <property type="protein sequence ID" value="KAK1468427.1"/>
    <property type="molecule type" value="Genomic_DNA"/>
</dbReference>
<evidence type="ECO:0000313" key="1">
    <source>
        <dbReference type="EMBL" id="KAK1468427.1"/>
    </source>
</evidence>
<dbReference type="AlphaFoldDB" id="A0AAI9V451"/>
<comment type="caution">
    <text evidence="1">The sequence shown here is derived from an EMBL/GenBank/DDBJ whole genome shotgun (WGS) entry which is preliminary data.</text>
</comment>
<protein>
    <submittedName>
        <fullName evidence="1">Uncharacterized protein</fullName>
    </submittedName>
</protein>
<name>A0AAI9V451_9PEZI</name>
<organism evidence="1 2">
    <name type="scientific">Colletotrichum melonis</name>
    <dbReference type="NCBI Taxonomy" id="1209925"/>
    <lineage>
        <taxon>Eukaryota</taxon>
        <taxon>Fungi</taxon>
        <taxon>Dikarya</taxon>
        <taxon>Ascomycota</taxon>
        <taxon>Pezizomycotina</taxon>
        <taxon>Sordariomycetes</taxon>
        <taxon>Hypocreomycetidae</taxon>
        <taxon>Glomerellales</taxon>
        <taxon>Glomerellaceae</taxon>
        <taxon>Colletotrichum</taxon>
        <taxon>Colletotrichum acutatum species complex</taxon>
    </lineage>
</organism>